<dbReference type="InterPro" id="IPR002641">
    <property type="entry name" value="PNPLA_dom"/>
</dbReference>
<evidence type="ECO:0000259" key="3">
    <source>
        <dbReference type="PROSITE" id="PS51635"/>
    </source>
</evidence>
<comment type="similarity">
    <text evidence="1">Belongs to the patatin family.</text>
</comment>
<evidence type="ECO:0000313" key="4">
    <source>
        <dbReference type="EMBL" id="SFV76285.1"/>
    </source>
</evidence>
<dbReference type="PANTHER" id="PTHR32176">
    <property type="entry name" value="XYLOSE ISOMERASE"/>
    <property type="match status" value="1"/>
</dbReference>
<evidence type="ECO:0000256" key="2">
    <source>
        <dbReference type="ARBA" id="ARBA00023098"/>
    </source>
</evidence>
<gene>
    <name evidence="4" type="ORF">MNB_SUP05-10-263</name>
    <name evidence="5" type="ORF">MNB_SUP05-6-110</name>
</gene>
<name>A0A1W1D6L8_9ZZZZ</name>
<dbReference type="GO" id="GO:0004620">
    <property type="term" value="F:phospholipase activity"/>
    <property type="evidence" value="ECO:0007669"/>
    <property type="project" value="TreeGrafter"/>
</dbReference>
<dbReference type="InterPro" id="IPR016035">
    <property type="entry name" value="Acyl_Trfase/lysoPLipase"/>
</dbReference>
<dbReference type="GO" id="GO:0047372">
    <property type="term" value="F:monoacylglycerol lipase activity"/>
    <property type="evidence" value="ECO:0007669"/>
    <property type="project" value="TreeGrafter"/>
</dbReference>
<sequence length="340" mass="38272">MNKKYTIHTRILSIDGGGVRGIVPAVILAYLEKKLQQLSGNSDARIADYFDLFAGNSTGGLIIAGLLLPGEDGRPKYSAEDIVELYLKNAKIIFQSSLLQGIKSVSGLLDVKYEDEGAQFVYNKYFENRELKELLKPCLIPVYDLTRGKNYFFRQHKAIVSDRHNFYLKDVMRSATAAIAYFPPANITSVNGQEKRCFIDGGIFAVNPSLSAYAEFRYLNKNLYSKNTMMFSLGGGRQDTYLECDKVSHWGAMEWRDTGSNLVTTALSDASNYQLEAVYNSNPNYLRINPFIDKSHSTSLDNSKDEYLKYLYQLGRQAIVYNQVALNNFAAQLVESHKGD</sequence>
<organism evidence="4">
    <name type="scientific">hydrothermal vent metagenome</name>
    <dbReference type="NCBI Taxonomy" id="652676"/>
    <lineage>
        <taxon>unclassified sequences</taxon>
        <taxon>metagenomes</taxon>
        <taxon>ecological metagenomes</taxon>
    </lineage>
</organism>
<dbReference type="EMBL" id="FPHV01000143">
    <property type="protein sequence ID" value="SFV82089.1"/>
    <property type="molecule type" value="Genomic_DNA"/>
</dbReference>
<dbReference type="PANTHER" id="PTHR32176:SF92">
    <property type="entry name" value="XYLOSE ISOMERASE"/>
    <property type="match status" value="1"/>
</dbReference>
<dbReference type="SUPFAM" id="SSF52151">
    <property type="entry name" value="FabD/lysophospholipase-like"/>
    <property type="match status" value="1"/>
</dbReference>
<dbReference type="AlphaFoldDB" id="A0A1W1D6L8"/>
<feature type="domain" description="PNPLA" evidence="3">
    <location>
        <begin position="12"/>
        <end position="213"/>
    </location>
</feature>
<dbReference type="EMBL" id="FPHQ01000096">
    <property type="protein sequence ID" value="SFV76285.1"/>
    <property type="molecule type" value="Genomic_DNA"/>
</dbReference>
<accession>A0A1W1D6L8</accession>
<dbReference type="GO" id="GO:0006629">
    <property type="term" value="P:lipid metabolic process"/>
    <property type="evidence" value="ECO:0007669"/>
    <property type="project" value="UniProtKB-KW"/>
</dbReference>
<evidence type="ECO:0000256" key="1">
    <source>
        <dbReference type="ARBA" id="ARBA00010240"/>
    </source>
</evidence>
<dbReference type="Pfam" id="PF01734">
    <property type="entry name" value="Patatin"/>
    <property type="match status" value="1"/>
</dbReference>
<dbReference type="PROSITE" id="PS51635">
    <property type="entry name" value="PNPLA"/>
    <property type="match status" value="1"/>
</dbReference>
<proteinExistence type="inferred from homology"/>
<protein>
    <submittedName>
        <fullName evidence="4">Patatin-like protein</fullName>
    </submittedName>
</protein>
<keyword evidence="2" id="KW-0443">Lipid metabolism</keyword>
<evidence type="ECO:0000313" key="5">
    <source>
        <dbReference type="EMBL" id="SFV82089.1"/>
    </source>
</evidence>
<reference evidence="4" key="1">
    <citation type="submission" date="2016-10" db="EMBL/GenBank/DDBJ databases">
        <authorList>
            <person name="de Groot N.N."/>
        </authorList>
    </citation>
    <scope>NUCLEOTIDE SEQUENCE</scope>
</reference>
<dbReference type="Gene3D" id="3.40.1090.10">
    <property type="entry name" value="Cytosolic phospholipase A2 catalytic domain"/>
    <property type="match status" value="1"/>
</dbReference>